<keyword evidence="3 4" id="KW-0546">Nucleotide metabolism</keyword>
<dbReference type="EC" id="3.6.1.9" evidence="4"/>
<keyword evidence="4" id="KW-0963">Cytoplasm</keyword>
<dbReference type="HAMAP" id="MF_00528">
    <property type="entry name" value="Maf"/>
    <property type="match status" value="1"/>
</dbReference>
<evidence type="ECO:0000256" key="3">
    <source>
        <dbReference type="ARBA" id="ARBA00023080"/>
    </source>
</evidence>
<evidence type="ECO:0000256" key="2">
    <source>
        <dbReference type="ARBA" id="ARBA00022801"/>
    </source>
</evidence>
<comment type="function">
    <text evidence="4">Nucleoside triphosphate pyrophosphatase that hydrolyzes dTTP and UTP. May have a dual role in cell division arrest and in preventing the incorporation of modified nucleotides into cellular nucleic acids.</text>
</comment>
<accession>A0A0H5DPY7</accession>
<dbReference type="Proteomes" id="UP000220251">
    <property type="component" value="Unassembled WGS sequence"/>
</dbReference>
<evidence type="ECO:0000256" key="1">
    <source>
        <dbReference type="ARBA" id="ARBA00001968"/>
    </source>
</evidence>
<organism evidence="5 6">
    <name type="scientific">Estrella lausannensis</name>
    <dbReference type="NCBI Taxonomy" id="483423"/>
    <lineage>
        <taxon>Bacteria</taxon>
        <taxon>Pseudomonadati</taxon>
        <taxon>Chlamydiota</taxon>
        <taxon>Chlamydiia</taxon>
        <taxon>Parachlamydiales</taxon>
        <taxon>Candidatus Criblamydiaceae</taxon>
        <taxon>Estrella</taxon>
    </lineage>
</organism>
<dbReference type="Pfam" id="PF02545">
    <property type="entry name" value="Maf"/>
    <property type="match status" value="1"/>
</dbReference>
<gene>
    <name evidence="5" type="primary">maf</name>
    <name evidence="5" type="ORF">ELAC_0736</name>
</gene>
<evidence type="ECO:0000256" key="4">
    <source>
        <dbReference type="HAMAP-Rule" id="MF_00528"/>
    </source>
</evidence>
<sequence>MTKIILGSSSPRRKEIISYFKLPFEQASPDFDEESVPFTGSPAEYVITIAEGKMQMLLPRHETKVVITADTTVYREGRVFGKPTTKEEAFEYVNELQGKWHSVFSGVSVASALGIDSDYEETQVLFNPLTKEQILHYHSHIDWKDKAGGYAIQGSGSLLIRRIEGCFFNVMGLPVNTMGRLLQKHGVNLWNNL</sequence>
<dbReference type="EMBL" id="CWGJ01000011">
    <property type="protein sequence ID" value="CRX38088.1"/>
    <property type="molecule type" value="Genomic_DNA"/>
</dbReference>
<dbReference type="GO" id="GO:0036218">
    <property type="term" value="F:dTTP diphosphatase activity"/>
    <property type="evidence" value="ECO:0007669"/>
    <property type="project" value="RHEA"/>
</dbReference>
<comment type="cofactor">
    <cofactor evidence="1 4">
        <name>a divalent metal cation</name>
        <dbReference type="ChEBI" id="CHEBI:60240"/>
    </cofactor>
</comment>
<comment type="catalytic activity">
    <reaction evidence="4">
        <text>UTP + H2O = UMP + diphosphate + H(+)</text>
        <dbReference type="Rhea" id="RHEA:29395"/>
        <dbReference type="ChEBI" id="CHEBI:15377"/>
        <dbReference type="ChEBI" id="CHEBI:15378"/>
        <dbReference type="ChEBI" id="CHEBI:33019"/>
        <dbReference type="ChEBI" id="CHEBI:46398"/>
        <dbReference type="ChEBI" id="CHEBI:57865"/>
        <dbReference type="EC" id="3.6.1.9"/>
    </reaction>
</comment>
<dbReference type="GO" id="GO:0036221">
    <property type="term" value="F:UTP diphosphatase activity"/>
    <property type="evidence" value="ECO:0007669"/>
    <property type="project" value="RHEA"/>
</dbReference>
<comment type="similarity">
    <text evidence="4">Belongs to the Maf family. YhdE subfamily.</text>
</comment>
<feature type="active site" description="Proton acceptor" evidence="4">
    <location>
        <position position="70"/>
    </location>
</feature>
<dbReference type="PIRSF" id="PIRSF006305">
    <property type="entry name" value="Maf"/>
    <property type="match status" value="1"/>
</dbReference>
<comment type="subcellular location">
    <subcellularLocation>
        <location evidence="4">Cytoplasm</location>
    </subcellularLocation>
</comment>
<keyword evidence="6" id="KW-1185">Reference proteome</keyword>
<dbReference type="RefSeq" id="WP_098037941.1">
    <property type="nucleotide sequence ID" value="NZ_CWGJ01000011.1"/>
</dbReference>
<dbReference type="OrthoDB" id="9807767at2"/>
<dbReference type="PANTHER" id="PTHR43213:SF5">
    <property type="entry name" value="BIFUNCTIONAL DTTP_UTP PYROPHOSPHATASE_METHYLTRANSFERASE PROTEIN-RELATED"/>
    <property type="match status" value="1"/>
</dbReference>
<dbReference type="NCBIfam" id="TIGR00172">
    <property type="entry name" value="maf"/>
    <property type="match status" value="1"/>
</dbReference>
<dbReference type="InterPro" id="IPR029001">
    <property type="entry name" value="ITPase-like_fam"/>
</dbReference>
<dbReference type="SUPFAM" id="SSF52972">
    <property type="entry name" value="ITPase-like"/>
    <property type="match status" value="1"/>
</dbReference>
<dbReference type="GO" id="GO:0009117">
    <property type="term" value="P:nucleotide metabolic process"/>
    <property type="evidence" value="ECO:0007669"/>
    <property type="project" value="UniProtKB-KW"/>
</dbReference>
<dbReference type="InterPro" id="IPR003697">
    <property type="entry name" value="Maf-like"/>
</dbReference>
<comment type="caution">
    <text evidence="4">Lacks conserved residue(s) required for the propagation of feature annotation.</text>
</comment>
<reference evidence="6" key="1">
    <citation type="submission" date="2015-06" db="EMBL/GenBank/DDBJ databases">
        <authorList>
            <person name="Bertelli C."/>
        </authorList>
    </citation>
    <scope>NUCLEOTIDE SEQUENCE [LARGE SCALE GENOMIC DNA]</scope>
    <source>
        <strain evidence="6">CRIB-30</strain>
    </source>
</reference>
<dbReference type="Gene3D" id="3.90.950.10">
    <property type="match status" value="1"/>
</dbReference>
<dbReference type="GO" id="GO:0005737">
    <property type="term" value="C:cytoplasm"/>
    <property type="evidence" value="ECO:0007669"/>
    <property type="project" value="UniProtKB-SubCell"/>
</dbReference>
<evidence type="ECO:0000313" key="6">
    <source>
        <dbReference type="Proteomes" id="UP000220251"/>
    </source>
</evidence>
<proteinExistence type="inferred from homology"/>
<feature type="site" description="Important for substrate specificity" evidence="4">
    <location>
        <position position="153"/>
    </location>
</feature>
<name>A0A0H5DPY7_9BACT</name>
<dbReference type="PANTHER" id="PTHR43213">
    <property type="entry name" value="BIFUNCTIONAL DTTP/UTP PYROPHOSPHATASE/METHYLTRANSFERASE PROTEIN-RELATED"/>
    <property type="match status" value="1"/>
</dbReference>
<feature type="site" description="Important for substrate specificity" evidence="4">
    <location>
        <position position="12"/>
    </location>
</feature>
<dbReference type="CDD" id="cd00555">
    <property type="entry name" value="Maf"/>
    <property type="match status" value="1"/>
</dbReference>
<evidence type="ECO:0000313" key="5">
    <source>
        <dbReference type="EMBL" id="CRX38088.1"/>
    </source>
</evidence>
<protein>
    <recommendedName>
        <fullName evidence="4">dTTP/UTP pyrophosphatase</fullName>
        <shortName evidence="4">dTTPase/UTPase</shortName>
        <ecNumber evidence="4">3.6.1.9</ecNumber>
    </recommendedName>
    <alternativeName>
        <fullName evidence="4">Nucleoside triphosphate pyrophosphatase</fullName>
    </alternativeName>
    <alternativeName>
        <fullName evidence="4">Nucleotide pyrophosphatase</fullName>
        <shortName evidence="4">Nucleotide PPase</shortName>
    </alternativeName>
</protein>
<feature type="site" description="Important for substrate specificity" evidence="4">
    <location>
        <position position="71"/>
    </location>
</feature>
<dbReference type="AlphaFoldDB" id="A0A0H5DPY7"/>
<keyword evidence="2 4" id="KW-0378">Hydrolase</keyword>
<comment type="catalytic activity">
    <reaction evidence="4">
        <text>dTTP + H2O = dTMP + diphosphate + H(+)</text>
        <dbReference type="Rhea" id="RHEA:28534"/>
        <dbReference type="ChEBI" id="CHEBI:15377"/>
        <dbReference type="ChEBI" id="CHEBI:15378"/>
        <dbReference type="ChEBI" id="CHEBI:33019"/>
        <dbReference type="ChEBI" id="CHEBI:37568"/>
        <dbReference type="ChEBI" id="CHEBI:63528"/>
        <dbReference type="EC" id="3.6.1.9"/>
    </reaction>
</comment>